<dbReference type="GO" id="GO:0009055">
    <property type="term" value="F:electron transfer activity"/>
    <property type="evidence" value="ECO:0007669"/>
    <property type="project" value="TreeGrafter"/>
</dbReference>
<dbReference type="Pfam" id="PF00384">
    <property type="entry name" value="Molybdopterin"/>
    <property type="match status" value="1"/>
</dbReference>
<evidence type="ECO:0000256" key="3">
    <source>
        <dbReference type="ARBA" id="ARBA00010312"/>
    </source>
</evidence>
<evidence type="ECO:0000256" key="2">
    <source>
        <dbReference type="ARBA" id="ARBA00004196"/>
    </source>
</evidence>
<dbReference type="Gene3D" id="3.40.228.10">
    <property type="entry name" value="Dimethylsulfoxide Reductase, domain 2"/>
    <property type="match status" value="2"/>
</dbReference>
<reference evidence="10 11" key="2">
    <citation type="submission" date="2019-02" db="EMBL/GenBank/DDBJ databases">
        <title>'Lichenibacterium ramalinii' gen. nov. sp. nov., 'Lichenibacterium minor' gen. nov. sp. nov.</title>
        <authorList>
            <person name="Pankratov T."/>
        </authorList>
    </citation>
    <scope>NUCLEOTIDE SEQUENCE [LARGE SCALE GENOMIC DNA]</scope>
    <source>
        <strain evidence="10 11">RmlP026</strain>
    </source>
</reference>
<keyword evidence="4" id="KW-0408">Iron</keyword>
<evidence type="ECO:0000259" key="8">
    <source>
        <dbReference type="Pfam" id="PF00384"/>
    </source>
</evidence>
<sequence>MALWDLENSDCIVIMGSNMAENHPIAFRFVVEAKRRGATIIHVDPRFTRTSALADLHAPLRSGSDIAFLGGIIHHILENDLWFKEWAMAYSNIAHIIEDSYRGSEDQDGIFSGFDSDAGTYDEKSWQYEDKTVPSSIAEHRASSREGEQGDYRSMSKGPPHLDETLQHPFCVYQIMRRHFARYTPEMVESVTGCPKDTFLKVADALARNSGRERTGAFCYAVGWTHHSVGVQIIRACSIIQGLLGNIGRPGGGIMALRGHVSIQGSTDIPTLYNMLPTYLPQPNAFHDHMSLSAYLKVETPPTGWWNNFPKYMVSLLKAWYGADATPGNDFGYDHLPKLTGDVSQEPMTLCMVDGIVKGQFILGQNPMVGAVNTDMVERGLGRLDWLVVRDMAMIETADFWKNGRLIEKGELTPADIDTEVFFLPCAMPGEKDGTVTNTSRLVQWHDHVCEAPGDCRSDLWFIYHLGRRLKGLYETSTETRDAAIKALTWDYPLKGERREPDAETVLKEINGYTVADRTQVAKYQDLKDDGSTACGGWMYCGIYPEAGKNMARSRRPDTPGGKGAAHLDWAFAWPSNRRTLYNRASADPAGKPWSERKKLIWWDDGAGKWDGDDVPDFVETKRPDMRPDWATQPTGMDALGGDKPFIMEADGYCQLFVPTGLKDGPLPMHYEPLESPVRNPMHGQQHNPTAKIWARPGNELHPPEDPLHPYVFTTYRLTELHCGGISTRIMPHTAELQPEAFVEVSPELAGELGIQHLGWTVLSTSRASIEVRAMVTQRVRPFTIAGRTVHQVGMPWVFGRLGYNPGAVANALLAITGDANTSIHSTKAVTCGLRAGRLTEAERHPGPPQAAE</sequence>
<dbReference type="Pfam" id="PF01568">
    <property type="entry name" value="Molydop_binding"/>
    <property type="match status" value="1"/>
</dbReference>
<evidence type="ECO:0000256" key="1">
    <source>
        <dbReference type="ARBA" id="ARBA00001966"/>
    </source>
</evidence>
<dbReference type="PANTHER" id="PTHR43598:SF1">
    <property type="entry name" value="FORMATE DEHYDROGENASE-O MAJOR SUBUNIT"/>
    <property type="match status" value="1"/>
</dbReference>
<feature type="region of interest" description="Disordered" evidence="7">
    <location>
        <begin position="137"/>
        <end position="160"/>
    </location>
</feature>
<dbReference type="GO" id="GO:0009061">
    <property type="term" value="P:anaerobic respiration"/>
    <property type="evidence" value="ECO:0007669"/>
    <property type="project" value="TreeGrafter"/>
</dbReference>
<dbReference type="SUPFAM" id="SSF53706">
    <property type="entry name" value="Formate dehydrogenase/DMSO reductase, domains 1-3"/>
    <property type="match status" value="1"/>
</dbReference>
<dbReference type="AlphaFoldDB" id="A0A4Q2U949"/>
<dbReference type="InterPro" id="IPR006656">
    <property type="entry name" value="Mopterin_OxRdtase"/>
</dbReference>
<keyword evidence="6" id="KW-0560">Oxidoreductase</keyword>
<comment type="caution">
    <text evidence="10">The sequence shown here is derived from an EMBL/GenBank/DDBJ whole genome shotgun (WGS) entry which is preliminary data.</text>
</comment>
<evidence type="ECO:0000313" key="11">
    <source>
        <dbReference type="Proteomes" id="UP000290759"/>
    </source>
</evidence>
<dbReference type="GO" id="GO:0030151">
    <property type="term" value="F:molybdenum ion binding"/>
    <property type="evidence" value="ECO:0007669"/>
    <property type="project" value="TreeGrafter"/>
</dbReference>
<dbReference type="GO" id="GO:0016491">
    <property type="term" value="F:oxidoreductase activity"/>
    <property type="evidence" value="ECO:0007669"/>
    <property type="project" value="UniProtKB-KW"/>
</dbReference>
<comment type="subcellular location">
    <subcellularLocation>
        <location evidence="2">Cell envelope</location>
    </subcellularLocation>
</comment>
<dbReference type="GO" id="GO:0043546">
    <property type="term" value="F:molybdopterin cofactor binding"/>
    <property type="evidence" value="ECO:0007669"/>
    <property type="project" value="InterPro"/>
</dbReference>
<organism evidence="10 11">
    <name type="scientific">Lichenibacterium minor</name>
    <dbReference type="NCBI Taxonomy" id="2316528"/>
    <lineage>
        <taxon>Bacteria</taxon>
        <taxon>Pseudomonadati</taxon>
        <taxon>Pseudomonadota</taxon>
        <taxon>Alphaproteobacteria</taxon>
        <taxon>Hyphomicrobiales</taxon>
        <taxon>Lichenihabitantaceae</taxon>
        <taxon>Lichenibacterium</taxon>
    </lineage>
</organism>
<feature type="domain" description="Molybdopterin dinucleotide-binding" evidence="9">
    <location>
        <begin position="713"/>
        <end position="815"/>
    </location>
</feature>
<dbReference type="SUPFAM" id="SSF50692">
    <property type="entry name" value="ADC-like"/>
    <property type="match status" value="1"/>
</dbReference>
<dbReference type="Gene3D" id="3.40.50.740">
    <property type="match status" value="1"/>
</dbReference>
<accession>A0A4Q2U949</accession>
<feature type="compositionally biased region" description="Basic and acidic residues" evidence="7">
    <location>
        <begin position="137"/>
        <end position="151"/>
    </location>
</feature>
<reference evidence="10 11" key="1">
    <citation type="submission" date="2018-12" db="EMBL/GenBank/DDBJ databases">
        <authorList>
            <person name="Grouzdev D.S."/>
            <person name="Krutkina M.S."/>
        </authorList>
    </citation>
    <scope>NUCLEOTIDE SEQUENCE [LARGE SCALE GENOMIC DNA]</scope>
    <source>
        <strain evidence="10 11">RmlP026</strain>
    </source>
</reference>
<evidence type="ECO:0000256" key="5">
    <source>
        <dbReference type="ARBA" id="ARBA00022723"/>
    </source>
</evidence>
<feature type="domain" description="Molybdopterin oxidoreductase" evidence="8">
    <location>
        <begin position="3"/>
        <end position="399"/>
    </location>
</feature>
<comment type="similarity">
    <text evidence="3">Belongs to the prokaryotic molybdopterin-containing oxidoreductase family.</text>
</comment>
<protein>
    <submittedName>
        <fullName evidence="10">Formate dehydrogenase</fullName>
    </submittedName>
</protein>
<dbReference type="OrthoDB" id="9816402at2"/>
<evidence type="ECO:0000313" key="10">
    <source>
        <dbReference type="EMBL" id="RYC31691.1"/>
    </source>
</evidence>
<dbReference type="EMBL" id="QYBB01000012">
    <property type="protein sequence ID" value="RYC31691.1"/>
    <property type="molecule type" value="Genomic_DNA"/>
</dbReference>
<comment type="cofactor">
    <cofactor evidence="1">
        <name>[4Fe-4S] cluster</name>
        <dbReference type="ChEBI" id="CHEBI:49883"/>
    </cofactor>
</comment>
<evidence type="ECO:0000256" key="7">
    <source>
        <dbReference type="SAM" id="MobiDB-lite"/>
    </source>
</evidence>
<name>A0A4Q2U949_9HYPH</name>
<dbReference type="InterPro" id="IPR006657">
    <property type="entry name" value="MoPterin_dinucl-bd_dom"/>
</dbReference>
<proteinExistence type="inferred from homology"/>
<dbReference type="Proteomes" id="UP000290759">
    <property type="component" value="Unassembled WGS sequence"/>
</dbReference>
<keyword evidence="5" id="KW-0479">Metal-binding</keyword>
<dbReference type="Gene3D" id="2.40.40.20">
    <property type="match status" value="1"/>
</dbReference>
<evidence type="ECO:0000259" key="9">
    <source>
        <dbReference type="Pfam" id="PF01568"/>
    </source>
</evidence>
<keyword evidence="4" id="KW-0004">4Fe-4S</keyword>
<dbReference type="InterPro" id="IPR009010">
    <property type="entry name" value="Asp_de-COase-like_dom_sf"/>
</dbReference>
<evidence type="ECO:0000256" key="6">
    <source>
        <dbReference type="ARBA" id="ARBA00023002"/>
    </source>
</evidence>
<dbReference type="GO" id="GO:0030313">
    <property type="term" value="C:cell envelope"/>
    <property type="evidence" value="ECO:0007669"/>
    <property type="project" value="UniProtKB-SubCell"/>
</dbReference>
<dbReference type="PANTHER" id="PTHR43598">
    <property type="entry name" value="TUNGSTEN-CONTAINING FORMYLMETHANOFURAN DEHYDROGENASE 2 SUBUNIT B"/>
    <property type="match status" value="1"/>
</dbReference>
<gene>
    <name evidence="10" type="ORF">D3273_12500</name>
</gene>
<keyword evidence="11" id="KW-1185">Reference proteome</keyword>
<keyword evidence="4" id="KW-0411">Iron-sulfur</keyword>
<evidence type="ECO:0000256" key="4">
    <source>
        <dbReference type="ARBA" id="ARBA00022485"/>
    </source>
</evidence>
<dbReference type="GO" id="GO:0051539">
    <property type="term" value="F:4 iron, 4 sulfur cluster binding"/>
    <property type="evidence" value="ECO:0007669"/>
    <property type="project" value="UniProtKB-KW"/>
</dbReference>